<reference evidence="2" key="1">
    <citation type="submission" date="2019-06" db="EMBL/GenBank/DDBJ databases">
        <authorList>
            <person name="Murdoch R.W."/>
            <person name="Fathepure B."/>
        </authorList>
    </citation>
    <scope>NUCLEOTIDE SEQUENCE</scope>
</reference>
<dbReference type="SUPFAM" id="SSF55729">
    <property type="entry name" value="Acyl-CoA N-acyltransferases (Nat)"/>
    <property type="match status" value="1"/>
</dbReference>
<feature type="domain" description="BioF2-like acetyltransferase" evidence="1">
    <location>
        <begin position="189"/>
        <end position="335"/>
    </location>
</feature>
<dbReference type="Gene3D" id="3.40.630.30">
    <property type="match status" value="1"/>
</dbReference>
<dbReference type="EMBL" id="MN079231">
    <property type="protein sequence ID" value="QEA07331.1"/>
    <property type="molecule type" value="Genomic_DNA"/>
</dbReference>
<evidence type="ECO:0000313" key="2">
    <source>
        <dbReference type="EMBL" id="QEA07331.1"/>
    </source>
</evidence>
<dbReference type="Pfam" id="PF13480">
    <property type="entry name" value="Acetyltransf_6"/>
    <property type="match status" value="1"/>
</dbReference>
<proteinExistence type="predicted"/>
<accession>A0A5B8RFB8</accession>
<gene>
    <name evidence="2" type="ORF">KBTEX_03680</name>
</gene>
<protein>
    <recommendedName>
        <fullName evidence="1">BioF2-like acetyltransferase domain-containing protein</fullName>
    </recommendedName>
</protein>
<evidence type="ECO:0000259" key="1">
    <source>
        <dbReference type="Pfam" id="PF13480"/>
    </source>
</evidence>
<dbReference type="InterPro" id="IPR016181">
    <property type="entry name" value="Acyl_CoA_acyltransferase"/>
</dbReference>
<name>A0A5B8RFB8_9ZZZZ</name>
<dbReference type="InterPro" id="IPR038740">
    <property type="entry name" value="BioF2-like_GNAT_dom"/>
</dbReference>
<sequence length="386" mass="42850">MATGMTVAVWDEAAFAAARQSWERLVAASDADPLFLGWDWLYGWWRHFGVPGGAALRLLAVHDGDGSLCGIAPMMVTAERVRGVLPSRRLQLVGNFWHGAETLPTEYADFIVRRDCAEAAADVLLECLLGQDQWGELVLAWARADGHAVRALRRRAGAEGLWLRDAEYRTSYAADTAGRFEDYLAGLSRNTRPKLYNRRGQLARHGEVRVERLARRADVEPGLALVNDLHARRWGRPAYTGAALAFQQGLAQALAARGGLWLSVLRVANRPVSVLYNLRVGRRLYFLQGGFDETFDRRLSPGLLHLGYLLEAAFADPQVEVLDLLAGGGRTRQYKDALAPVRTPLVDVQAVRQPLLSLAYRVRERIRAGGSANRAMAGYAHMEERR</sequence>
<dbReference type="AlphaFoldDB" id="A0A5B8RFB8"/>
<organism evidence="2">
    <name type="scientific">uncultured organism</name>
    <dbReference type="NCBI Taxonomy" id="155900"/>
    <lineage>
        <taxon>unclassified sequences</taxon>
        <taxon>environmental samples</taxon>
    </lineage>
</organism>